<dbReference type="GO" id="GO:0061863">
    <property type="term" value="F:microtubule plus end polymerase"/>
    <property type="evidence" value="ECO:0007669"/>
    <property type="project" value="InterPro"/>
</dbReference>
<protein>
    <submittedName>
        <fullName evidence="3">Protein MOR1</fullName>
    </submittedName>
</protein>
<evidence type="ECO:0000256" key="1">
    <source>
        <dbReference type="SAM" id="MobiDB-lite"/>
    </source>
</evidence>
<dbReference type="AlphaFoldDB" id="A0A3L6DMQ9"/>
<name>A0A3L6DMQ9_MAIZE</name>
<dbReference type="InterPro" id="IPR034085">
    <property type="entry name" value="TOG"/>
</dbReference>
<dbReference type="PANTHER" id="PTHR12609">
    <property type="entry name" value="MICROTUBULE ASSOCIATED PROTEIN XMAP215"/>
    <property type="match status" value="1"/>
</dbReference>
<feature type="domain" description="TOG" evidence="2">
    <location>
        <begin position="26"/>
        <end position="237"/>
    </location>
</feature>
<dbReference type="InterPro" id="IPR011989">
    <property type="entry name" value="ARM-like"/>
</dbReference>
<dbReference type="InterPro" id="IPR045110">
    <property type="entry name" value="XMAP215"/>
</dbReference>
<dbReference type="Gene3D" id="1.25.10.10">
    <property type="entry name" value="Leucine-rich Repeat Variant"/>
    <property type="match status" value="1"/>
</dbReference>
<dbReference type="GO" id="GO:0051010">
    <property type="term" value="F:microtubule plus-end binding"/>
    <property type="evidence" value="ECO:0007669"/>
    <property type="project" value="InterPro"/>
</dbReference>
<dbReference type="SUPFAM" id="SSF48371">
    <property type="entry name" value="ARM repeat"/>
    <property type="match status" value="1"/>
</dbReference>
<gene>
    <name evidence="3" type="primary">MOR1_5</name>
    <name evidence="3" type="ORF">Zm00014a_042578</name>
</gene>
<dbReference type="SMART" id="SM01349">
    <property type="entry name" value="TOG"/>
    <property type="match status" value="1"/>
</dbReference>
<dbReference type="GO" id="GO:0046785">
    <property type="term" value="P:microtubule polymerization"/>
    <property type="evidence" value="ECO:0007669"/>
    <property type="project" value="InterPro"/>
</dbReference>
<proteinExistence type="predicted"/>
<dbReference type="ExpressionAtlas" id="A0A3L6DMQ9">
    <property type="expression patterns" value="baseline"/>
</dbReference>
<dbReference type="EMBL" id="NCVQ01000009">
    <property type="protein sequence ID" value="PWZ10012.1"/>
    <property type="molecule type" value="Genomic_DNA"/>
</dbReference>
<feature type="region of interest" description="Disordered" evidence="1">
    <location>
        <begin position="272"/>
        <end position="297"/>
    </location>
</feature>
<reference evidence="3" key="1">
    <citation type="journal article" date="2018" name="Nat. Genet.">
        <title>Extensive intraspecific gene order and gene structural variations between Mo17 and other maize genomes.</title>
        <authorList>
            <person name="Sun S."/>
            <person name="Zhou Y."/>
            <person name="Chen J."/>
            <person name="Shi J."/>
            <person name="Zhao H."/>
            <person name="Zhao H."/>
            <person name="Song W."/>
            <person name="Zhang M."/>
            <person name="Cui Y."/>
            <person name="Dong X."/>
            <person name="Liu H."/>
            <person name="Ma X."/>
            <person name="Jiao Y."/>
            <person name="Wang B."/>
            <person name="Wei X."/>
            <person name="Stein J.C."/>
            <person name="Glaubitz J.C."/>
            <person name="Lu F."/>
            <person name="Yu G."/>
            <person name="Liang C."/>
            <person name="Fengler K."/>
            <person name="Li B."/>
            <person name="Rafalski A."/>
            <person name="Schnable P.S."/>
            <person name="Ware D.H."/>
            <person name="Buckler E.S."/>
            <person name="Lai J."/>
        </authorList>
    </citation>
    <scope>NUCLEOTIDE SEQUENCE [LARGE SCALE GENOMIC DNA]</scope>
    <source>
        <tissue evidence="3">Seedling</tissue>
    </source>
</reference>
<comment type="caution">
    <text evidence="3">The sequence shown here is derived from an EMBL/GenBank/DDBJ whole genome shotgun (WGS) entry which is preliminary data.</text>
</comment>
<accession>A0A3L6DMQ9</accession>
<sequence length="297" mass="32107">MSTPICFERIESHLHPYMDYLFLHVSLQIIPLRSAGVAALLKLKCKQSLDGAGTSIAALETIWNALGFNVSGPELFSALRGRLYDNNKNLVMATLSTIGGLASAMGPSVEKSSKGILADVLKCLGDNKKHMRECTLTALDSLVAAAQLEKMVPYIIVSLGDQKTVQKGEKISLIGCLSMFQKWDISSEVRKAAESFMNEILRICGQEMVGRNLKDLPSPTLAIVSERLKLSTLKDLPSPTLAIVSERLKLSTVHEGFSESVKVVSTSMSLPSKAGLKNNKHGPNDRGSNVGKPVSQV</sequence>
<dbReference type="GO" id="GO:0007051">
    <property type="term" value="P:spindle organization"/>
    <property type="evidence" value="ECO:0007669"/>
    <property type="project" value="InterPro"/>
</dbReference>
<evidence type="ECO:0000259" key="2">
    <source>
        <dbReference type="SMART" id="SM01349"/>
    </source>
</evidence>
<dbReference type="GO" id="GO:0030951">
    <property type="term" value="P:establishment or maintenance of microtubule cytoskeleton polarity"/>
    <property type="evidence" value="ECO:0007669"/>
    <property type="project" value="InterPro"/>
</dbReference>
<dbReference type="InterPro" id="IPR016024">
    <property type="entry name" value="ARM-type_fold"/>
</dbReference>
<organism evidence="3">
    <name type="scientific">Zea mays</name>
    <name type="common">Maize</name>
    <dbReference type="NCBI Taxonomy" id="4577"/>
    <lineage>
        <taxon>Eukaryota</taxon>
        <taxon>Viridiplantae</taxon>
        <taxon>Streptophyta</taxon>
        <taxon>Embryophyta</taxon>
        <taxon>Tracheophyta</taxon>
        <taxon>Spermatophyta</taxon>
        <taxon>Magnoliopsida</taxon>
        <taxon>Liliopsida</taxon>
        <taxon>Poales</taxon>
        <taxon>Poaceae</taxon>
        <taxon>PACMAD clade</taxon>
        <taxon>Panicoideae</taxon>
        <taxon>Andropogonodae</taxon>
        <taxon>Andropogoneae</taxon>
        <taxon>Tripsacinae</taxon>
        <taxon>Zea</taxon>
    </lineage>
</organism>
<dbReference type="Proteomes" id="UP000251960">
    <property type="component" value="Chromosome 8"/>
</dbReference>
<evidence type="ECO:0000313" key="3">
    <source>
        <dbReference type="EMBL" id="PWZ10012.1"/>
    </source>
</evidence>